<dbReference type="Gene3D" id="3.30.70.270">
    <property type="match status" value="1"/>
</dbReference>
<dbReference type="SMART" id="SM00267">
    <property type="entry name" value="GGDEF"/>
    <property type="match status" value="1"/>
</dbReference>
<keyword evidence="5" id="KW-0548">Nucleotidyltransferase</keyword>
<dbReference type="RefSeq" id="WP_193522617.1">
    <property type="nucleotide sequence ID" value="NZ_CBCSDF010000030.1"/>
</dbReference>
<dbReference type="GO" id="GO:0052621">
    <property type="term" value="F:diguanylate cyclase activity"/>
    <property type="evidence" value="ECO:0007669"/>
    <property type="project" value="UniProtKB-EC"/>
</dbReference>
<sequence>MPYADLLKPEASQQTLLKWQKTVDLMAKIFSAPAAFVVQKKEDGFAVMIASDQEENPYPAGGFIPQETNIFCKHVVANNRNLYEQHASVNYQWDDNPEVANDGFESYLGVPIHWPNGKSFGTLCVMDFKPTNYNASLVEFIEHLRDMLEDDLVMIERYSKIKAIAMQDPLTEVLNRRATEILGEHKRDIALKLGGALYCVFLDLDGFKPINDSYGHEVGDLVLQSLAEALKAASSEDDIIGRYGGDEFLAIVQRDNEKAVNDFIFQSEANFYQALKEKKLPKCGFSAGFAKCENKFESMASLFSRADKHMYQQKLS</sequence>
<organism evidence="4 6">
    <name type="scientific">Pseudoalteromonas maricaloris</name>
    <dbReference type="NCBI Taxonomy" id="184924"/>
    <lineage>
        <taxon>Bacteria</taxon>
        <taxon>Pseudomonadati</taxon>
        <taxon>Pseudomonadota</taxon>
        <taxon>Gammaproteobacteria</taxon>
        <taxon>Alteromonadales</taxon>
        <taxon>Pseudoalteromonadaceae</taxon>
        <taxon>Pseudoalteromonas</taxon>
    </lineage>
</organism>
<dbReference type="InterPro" id="IPR050469">
    <property type="entry name" value="Diguanylate_Cyclase"/>
</dbReference>
<comment type="catalytic activity">
    <reaction evidence="2">
        <text>2 GTP = 3',3'-c-di-GMP + 2 diphosphate</text>
        <dbReference type="Rhea" id="RHEA:24898"/>
        <dbReference type="ChEBI" id="CHEBI:33019"/>
        <dbReference type="ChEBI" id="CHEBI:37565"/>
        <dbReference type="ChEBI" id="CHEBI:58805"/>
        <dbReference type="EC" id="2.7.7.65"/>
    </reaction>
</comment>
<reference evidence="4" key="1">
    <citation type="submission" date="2019-10" db="EMBL/GenBank/DDBJ databases">
        <authorList>
            <person name="Paulsen S."/>
        </authorList>
    </citation>
    <scope>NUCLEOTIDE SEQUENCE</scope>
    <source>
        <strain evidence="4">LMG 19692</strain>
    </source>
</reference>
<dbReference type="Proteomes" id="UP000646877">
    <property type="component" value="Unassembled WGS sequence"/>
</dbReference>
<name>A0A8I2KNY7_9GAMM</name>
<dbReference type="EMBL" id="WEIA01000028">
    <property type="protein sequence ID" value="NLR24304.1"/>
    <property type="molecule type" value="Genomic_DNA"/>
</dbReference>
<dbReference type="PROSITE" id="PS50887">
    <property type="entry name" value="GGDEF"/>
    <property type="match status" value="1"/>
</dbReference>
<dbReference type="Pfam" id="PF01590">
    <property type="entry name" value="GAF"/>
    <property type="match status" value="1"/>
</dbReference>
<dbReference type="InterPro" id="IPR029787">
    <property type="entry name" value="Nucleotide_cyclase"/>
</dbReference>
<dbReference type="Pfam" id="PF00990">
    <property type="entry name" value="GGDEF"/>
    <property type="match status" value="1"/>
</dbReference>
<evidence type="ECO:0000256" key="2">
    <source>
        <dbReference type="ARBA" id="ARBA00034247"/>
    </source>
</evidence>
<evidence type="ECO:0000256" key="1">
    <source>
        <dbReference type="ARBA" id="ARBA00012528"/>
    </source>
</evidence>
<dbReference type="AlphaFoldDB" id="A0A8I2KNY7"/>
<feature type="domain" description="GGDEF" evidence="3">
    <location>
        <begin position="195"/>
        <end position="316"/>
    </location>
</feature>
<dbReference type="InterPro" id="IPR043128">
    <property type="entry name" value="Rev_trsase/Diguanyl_cyclase"/>
</dbReference>
<dbReference type="EMBL" id="CP137578">
    <property type="protein sequence ID" value="WOX29390.1"/>
    <property type="molecule type" value="Genomic_DNA"/>
</dbReference>
<evidence type="ECO:0000313" key="7">
    <source>
        <dbReference type="Proteomes" id="UP001304419"/>
    </source>
</evidence>
<dbReference type="PANTHER" id="PTHR45138:SF9">
    <property type="entry name" value="DIGUANYLATE CYCLASE DGCM-RELATED"/>
    <property type="match status" value="1"/>
</dbReference>
<dbReference type="SUPFAM" id="SSF55073">
    <property type="entry name" value="Nucleotide cyclase"/>
    <property type="match status" value="1"/>
</dbReference>
<proteinExistence type="predicted"/>
<evidence type="ECO:0000313" key="5">
    <source>
        <dbReference type="EMBL" id="WOX29390.1"/>
    </source>
</evidence>
<evidence type="ECO:0000313" key="4">
    <source>
        <dbReference type="EMBL" id="NLR24304.1"/>
    </source>
</evidence>
<dbReference type="CDD" id="cd01949">
    <property type="entry name" value="GGDEF"/>
    <property type="match status" value="1"/>
</dbReference>
<evidence type="ECO:0000313" key="6">
    <source>
        <dbReference type="Proteomes" id="UP000646877"/>
    </source>
</evidence>
<dbReference type="NCBIfam" id="TIGR00254">
    <property type="entry name" value="GGDEF"/>
    <property type="match status" value="1"/>
</dbReference>
<dbReference type="EC" id="2.7.7.65" evidence="1"/>
<accession>A0A8I2KNY7</accession>
<dbReference type="PANTHER" id="PTHR45138">
    <property type="entry name" value="REGULATORY COMPONENTS OF SENSORY TRANSDUCTION SYSTEM"/>
    <property type="match status" value="1"/>
</dbReference>
<keyword evidence="5" id="KW-0808">Transferase</keyword>
<dbReference type="InterPro" id="IPR000160">
    <property type="entry name" value="GGDEF_dom"/>
</dbReference>
<gene>
    <name evidence="4" type="ORF">F9Y85_23925</name>
    <name evidence="5" type="ORF">R5H13_03705</name>
</gene>
<evidence type="ECO:0000259" key="3">
    <source>
        <dbReference type="PROSITE" id="PS50887"/>
    </source>
</evidence>
<keyword evidence="7" id="KW-1185">Reference proteome</keyword>
<reference evidence="5 7" key="2">
    <citation type="submission" date="2023-10" db="EMBL/GenBank/DDBJ databases">
        <title>To unveil natural product biosynthetic capacity in Pseudoalteromonas.</title>
        <authorList>
            <person name="Wang J."/>
        </authorList>
    </citation>
    <scope>NUCLEOTIDE SEQUENCE [LARGE SCALE GENOMIC DNA]</scope>
    <source>
        <strain evidence="5 7">DSM 15914</strain>
    </source>
</reference>
<dbReference type="InterPro" id="IPR029016">
    <property type="entry name" value="GAF-like_dom_sf"/>
</dbReference>
<dbReference type="Proteomes" id="UP001304419">
    <property type="component" value="Chromosome 1"/>
</dbReference>
<dbReference type="SUPFAM" id="SSF55781">
    <property type="entry name" value="GAF domain-like"/>
    <property type="match status" value="1"/>
</dbReference>
<dbReference type="InterPro" id="IPR003018">
    <property type="entry name" value="GAF"/>
</dbReference>
<dbReference type="Gene3D" id="3.30.450.40">
    <property type="match status" value="1"/>
</dbReference>
<protein>
    <recommendedName>
        <fullName evidence="1">diguanylate cyclase</fullName>
        <ecNumber evidence="1">2.7.7.65</ecNumber>
    </recommendedName>
</protein>